<dbReference type="NCBIfam" id="TIGR03696">
    <property type="entry name" value="Rhs_assc_core"/>
    <property type="match status" value="1"/>
</dbReference>
<dbReference type="AlphaFoldDB" id="A0A291QZM9"/>
<reference evidence="1 2" key="1">
    <citation type="submission" date="2017-10" db="EMBL/GenBank/DDBJ databases">
        <title>Paenichitinophaga pekingensis gen. nov., sp. nov., isolated from activated sludge.</title>
        <authorList>
            <person name="Jin D."/>
            <person name="Kong X."/>
            <person name="Deng Y."/>
            <person name="Bai Z."/>
        </authorList>
    </citation>
    <scope>NUCLEOTIDE SEQUENCE [LARGE SCALE GENOMIC DNA]</scope>
    <source>
        <strain evidence="1 2">13</strain>
    </source>
</reference>
<dbReference type="Proteomes" id="UP000220133">
    <property type="component" value="Chromosome"/>
</dbReference>
<evidence type="ECO:0000313" key="1">
    <source>
        <dbReference type="EMBL" id="ATL49385.1"/>
    </source>
</evidence>
<accession>A0A291QZM9</accession>
<dbReference type="EMBL" id="CP023777">
    <property type="protein sequence ID" value="ATL49385.1"/>
    <property type="molecule type" value="Genomic_DNA"/>
</dbReference>
<evidence type="ECO:0000313" key="2">
    <source>
        <dbReference type="Proteomes" id="UP000220133"/>
    </source>
</evidence>
<keyword evidence="2" id="KW-1185">Reference proteome</keyword>
<evidence type="ECO:0008006" key="3">
    <source>
        <dbReference type="Google" id="ProtNLM"/>
    </source>
</evidence>
<protein>
    <recommendedName>
        <fullName evidence="3">RHS repeat-associated core domain-containing protein</fullName>
    </recommendedName>
</protein>
<dbReference type="OrthoDB" id="680858at2"/>
<gene>
    <name evidence="1" type="ORF">COR50_20610</name>
</gene>
<dbReference type="KEGG" id="cbae:COR50_20610"/>
<name>A0A291QZM9_9BACT</name>
<organism evidence="1 2">
    <name type="scientific">Chitinophaga caeni</name>
    <dbReference type="NCBI Taxonomy" id="2029983"/>
    <lineage>
        <taxon>Bacteria</taxon>
        <taxon>Pseudomonadati</taxon>
        <taxon>Bacteroidota</taxon>
        <taxon>Chitinophagia</taxon>
        <taxon>Chitinophagales</taxon>
        <taxon>Chitinophagaceae</taxon>
        <taxon>Chitinophaga</taxon>
    </lineage>
</organism>
<dbReference type="InterPro" id="IPR022385">
    <property type="entry name" value="Rhs_assc_core"/>
</dbReference>
<proteinExistence type="predicted"/>
<sequence>MKREGNQQDCGMRVYDPRLGRFLSVDPLTSLYAFYSPYHFAGNTTINAIDLDGMEPTGNVMDVNRQGQRTVFEHGERFLLDRNWIFAQPYIINVGIMKGAQSYHFYWWKDNEWQAFRPGQNMHDLAEGMGKVTLGATTTVAVGMIARALIGSGTWIYSAAIQYYRYTPTIAAAGRFGAELLDESGTIGVQNAGYSHLVNYGASRIRKFITMEEGALFQVEKFKQVITGGGEGLKKLLADPIYAVEYAGKTYILDDHNRLKAFSDLEKSVDVTLLSVEEATKSYKDKMAYIINGEFKIEIKDDF</sequence>
<dbReference type="Gene3D" id="2.180.10.10">
    <property type="entry name" value="RHS repeat-associated core"/>
    <property type="match status" value="1"/>
</dbReference>